<keyword evidence="2" id="KW-0812">Transmembrane</keyword>
<evidence type="ECO:0000256" key="2">
    <source>
        <dbReference type="SAM" id="Phobius"/>
    </source>
</evidence>
<evidence type="ECO:0000313" key="4">
    <source>
        <dbReference type="EMBL" id="OCL31721.1"/>
    </source>
</evidence>
<dbReference type="PANTHER" id="PTHR30576">
    <property type="entry name" value="COLANIC BIOSYNTHESIS UDP-GLUCOSE LIPID CARRIER TRANSFERASE"/>
    <property type="match status" value="1"/>
</dbReference>
<keyword evidence="2" id="KW-1133">Transmembrane helix</keyword>
<reference evidence="5" key="1">
    <citation type="submission" date="2016-07" db="EMBL/GenBank/DDBJ databases">
        <authorList>
            <person name="Florea S."/>
            <person name="Webb J.S."/>
            <person name="Jaromczyk J."/>
            <person name="Schardl C.L."/>
        </authorList>
    </citation>
    <scope>NUCLEOTIDE SEQUENCE [LARGE SCALE GENOMIC DNA]</scope>
    <source>
        <strain evidence="5">IPBSL-7</strain>
    </source>
</reference>
<keyword evidence="2" id="KW-0472">Membrane</keyword>
<dbReference type="AlphaFoldDB" id="A0A1C0AI40"/>
<gene>
    <name evidence="4" type="ORF">BCR15_08835</name>
</gene>
<feature type="domain" description="Bacterial sugar transferase" evidence="3">
    <location>
        <begin position="13"/>
        <end position="185"/>
    </location>
</feature>
<proteinExistence type="inferred from homology"/>
<dbReference type="Pfam" id="PF02397">
    <property type="entry name" value="Bac_transf"/>
    <property type="match status" value="1"/>
</dbReference>
<comment type="similarity">
    <text evidence="1">Belongs to the bacterial sugar transferase family.</text>
</comment>
<evidence type="ECO:0000256" key="1">
    <source>
        <dbReference type="ARBA" id="ARBA00006464"/>
    </source>
</evidence>
<dbReference type="Proteomes" id="UP000093501">
    <property type="component" value="Unassembled WGS sequence"/>
</dbReference>
<accession>A0A1C0AI40</accession>
<name>A0A1C0AI40_9ACTN</name>
<evidence type="ECO:0000259" key="3">
    <source>
        <dbReference type="Pfam" id="PF02397"/>
    </source>
</evidence>
<evidence type="ECO:0000313" key="5">
    <source>
        <dbReference type="Proteomes" id="UP000093501"/>
    </source>
</evidence>
<dbReference type="RefSeq" id="WP_068752498.1">
    <property type="nucleotide sequence ID" value="NZ_MBQD01000025.1"/>
</dbReference>
<feature type="transmembrane region" description="Helical" evidence="2">
    <location>
        <begin position="20"/>
        <end position="41"/>
    </location>
</feature>
<protein>
    <submittedName>
        <fullName evidence="4">UDP-galactose phosphate transferase</fullName>
    </submittedName>
</protein>
<keyword evidence="5" id="KW-1185">Reference proteome</keyword>
<organism evidence="4 5">
    <name type="scientific">Tessaracoccus lapidicaptus</name>
    <dbReference type="NCBI Taxonomy" id="1427523"/>
    <lineage>
        <taxon>Bacteria</taxon>
        <taxon>Bacillati</taxon>
        <taxon>Actinomycetota</taxon>
        <taxon>Actinomycetes</taxon>
        <taxon>Propionibacteriales</taxon>
        <taxon>Propionibacteriaceae</taxon>
        <taxon>Tessaracoccus</taxon>
    </lineage>
</organism>
<keyword evidence="4" id="KW-0808">Transferase</keyword>
<comment type="caution">
    <text evidence="4">The sequence shown here is derived from an EMBL/GenBank/DDBJ whole genome shotgun (WGS) entry which is preliminary data.</text>
</comment>
<sequence>MPQHRSRPYDSVKRGLDITAGAVGLIVTAPLQMAVGALVLIKHGRPVLFRQQRPGLNGEIFELAKFRSMRHPDADHVTDEQRLTPFGRALRATSLDELPTLWNVLKGDMSLVGPRPLLVKYLPLYSEEQARRHEVRPGITGLAQASGRNALTWEEKFKMDVDYVDRRSLALDLKILVRTALAVLKRDGISEEGQATMTEFKGTATTGGADA</sequence>
<dbReference type="EMBL" id="MBQD01000025">
    <property type="protein sequence ID" value="OCL31721.1"/>
    <property type="molecule type" value="Genomic_DNA"/>
</dbReference>
<dbReference type="InterPro" id="IPR003362">
    <property type="entry name" value="Bact_transf"/>
</dbReference>
<dbReference type="PANTHER" id="PTHR30576:SF8">
    <property type="entry name" value="UNDECAPRENYL-PHOSPHATE GALACTOSE PHOSPHOTRANSFERASE"/>
    <property type="match status" value="1"/>
</dbReference>
<dbReference type="GO" id="GO:0016780">
    <property type="term" value="F:phosphotransferase activity, for other substituted phosphate groups"/>
    <property type="evidence" value="ECO:0007669"/>
    <property type="project" value="TreeGrafter"/>
</dbReference>